<reference evidence="3 4" key="1">
    <citation type="journal article" date="2023" name="BMC Biol.">
        <title>The compact genome of the sponge Oopsacas minuta (Hexactinellida) is lacking key metazoan core genes.</title>
        <authorList>
            <person name="Santini S."/>
            <person name="Schenkelaars Q."/>
            <person name="Jourda C."/>
            <person name="Duchesne M."/>
            <person name="Belahbib H."/>
            <person name="Rocher C."/>
            <person name="Selva M."/>
            <person name="Riesgo A."/>
            <person name="Vervoort M."/>
            <person name="Leys S.P."/>
            <person name="Kodjabachian L."/>
            <person name="Le Bivic A."/>
            <person name="Borchiellini C."/>
            <person name="Claverie J.M."/>
            <person name="Renard E."/>
        </authorList>
    </citation>
    <scope>NUCLEOTIDE SEQUENCE [LARGE SCALE GENOMIC DNA]</scope>
    <source>
        <strain evidence="3">SPO-2</strain>
    </source>
</reference>
<dbReference type="InterPro" id="IPR040079">
    <property type="entry name" value="Glutathione_S-Trfase"/>
</dbReference>
<dbReference type="InterPro" id="IPR004046">
    <property type="entry name" value="GST_C"/>
</dbReference>
<evidence type="ECO:0000259" key="2">
    <source>
        <dbReference type="PROSITE" id="PS50405"/>
    </source>
</evidence>
<dbReference type="GO" id="GO:0004364">
    <property type="term" value="F:glutathione transferase activity"/>
    <property type="evidence" value="ECO:0007669"/>
    <property type="project" value="TreeGrafter"/>
</dbReference>
<dbReference type="Pfam" id="PF14497">
    <property type="entry name" value="GST_C_3"/>
    <property type="match status" value="1"/>
</dbReference>
<dbReference type="SUPFAM" id="SSF47616">
    <property type="entry name" value="GST C-terminal domain-like"/>
    <property type="match status" value="1"/>
</dbReference>
<evidence type="ECO:0000259" key="1">
    <source>
        <dbReference type="PROSITE" id="PS50404"/>
    </source>
</evidence>
<dbReference type="GO" id="GO:0006749">
    <property type="term" value="P:glutathione metabolic process"/>
    <property type="evidence" value="ECO:0007669"/>
    <property type="project" value="TreeGrafter"/>
</dbReference>
<dbReference type="Gene3D" id="3.40.30.10">
    <property type="entry name" value="Glutaredoxin"/>
    <property type="match status" value="1"/>
</dbReference>
<dbReference type="SUPFAM" id="SSF52833">
    <property type="entry name" value="Thioredoxin-like"/>
    <property type="match status" value="1"/>
</dbReference>
<dbReference type="InterPro" id="IPR036282">
    <property type="entry name" value="Glutathione-S-Trfase_C_sf"/>
</dbReference>
<dbReference type="CDD" id="cd03192">
    <property type="entry name" value="GST_C_Sigma_like"/>
    <property type="match status" value="1"/>
</dbReference>
<proteinExistence type="predicted"/>
<dbReference type="InterPro" id="IPR010987">
    <property type="entry name" value="Glutathione-S-Trfase_C-like"/>
</dbReference>
<dbReference type="PANTHER" id="PTHR11571">
    <property type="entry name" value="GLUTATHIONE S-TRANSFERASE"/>
    <property type="match status" value="1"/>
</dbReference>
<dbReference type="Proteomes" id="UP001165289">
    <property type="component" value="Unassembled WGS sequence"/>
</dbReference>
<keyword evidence="4" id="KW-1185">Reference proteome</keyword>
<feature type="domain" description="GST C-terminal" evidence="2">
    <location>
        <begin position="104"/>
        <end position="224"/>
    </location>
</feature>
<dbReference type="EMBL" id="JAKMXF010000166">
    <property type="protein sequence ID" value="KAI6655979.1"/>
    <property type="molecule type" value="Genomic_DNA"/>
</dbReference>
<dbReference type="Pfam" id="PF02798">
    <property type="entry name" value="GST_N"/>
    <property type="match status" value="1"/>
</dbReference>
<accession>A0AAV7K410</accession>
<evidence type="ECO:0000313" key="4">
    <source>
        <dbReference type="Proteomes" id="UP001165289"/>
    </source>
</evidence>
<evidence type="ECO:0000313" key="3">
    <source>
        <dbReference type="EMBL" id="KAI6655979.1"/>
    </source>
</evidence>
<dbReference type="PROSITE" id="PS50404">
    <property type="entry name" value="GST_NTER"/>
    <property type="match status" value="1"/>
</dbReference>
<dbReference type="InterPro" id="IPR050213">
    <property type="entry name" value="GST_superfamily"/>
</dbReference>
<dbReference type="Gene3D" id="1.20.1050.10">
    <property type="match status" value="1"/>
</dbReference>
<organism evidence="3 4">
    <name type="scientific">Oopsacas minuta</name>
    <dbReference type="NCBI Taxonomy" id="111878"/>
    <lineage>
        <taxon>Eukaryota</taxon>
        <taxon>Metazoa</taxon>
        <taxon>Porifera</taxon>
        <taxon>Hexactinellida</taxon>
        <taxon>Hexasterophora</taxon>
        <taxon>Lyssacinosida</taxon>
        <taxon>Leucopsacidae</taxon>
        <taxon>Oopsacas</taxon>
    </lineage>
</organism>
<dbReference type="InterPro" id="IPR004045">
    <property type="entry name" value="Glutathione_S-Trfase_N"/>
</dbReference>
<comment type="caution">
    <text evidence="3">The sequence shown here is derived from an EMBL/GenBank/DDBJ whole genome shotgun (WGS) entry which is preliminary data.</text>
</comment>
<dbReference type="AlphaFoldDB" id="A0AAV7K410"/>
<sequence length="224" mass="25143">MKAKSSPKTLEISIREIKIMASTCKPKLYYFNSPGRGEPIRQTLVYCNVDFEDVRFTGEEWAKQHKDQSPLGMSPFYEEGELKLGGSIAILRYVAEKNGLGGSNPVENAQLESYSDFLFDVSSKLYGIVMGPEDKRDDCRKEFMETVPKRLGFLENQVKSTNFLPADKVSYADIQLSASFHLFGLVGLGDVFKDCPKLTAIADTISKSPQLIEHREKTLKLPSK</sequence>
<name>A0AAV7K410_9METZ</name>
<dbReference type="PROSITE" id="PS50405">
    <property type="entry name" value="GST_CTER"/>
    <property type="match status" value="1"/>
</dbReference>
<dbReference type="CDD" id="cd03039">
    <property type="entry name" value="GST_N_Sigma_like"/>
    <property type="match status" value="1"/>
</dbReference>
<gene>
    <name evidence="3" type="ORF">LOD99_1713</name>
</gene>
<feature type="domain" description="GST N-terminal" evidence="1">
    <location>
        <begin position="24"/>
        <end position="102"/>
    </location>
</feature>
<protein>
    <submittedName>
        <fullName evidence="3">Glutathione S-transferase 1-like</fullName>
    </submittedName>
</protein>
<dbReference type="SFLD" id="SFLDS00019">
    <property type="entry name" value="Glutathione_Transferase_(cytos"/>
    <property type="match status" value="1"/>
</dbReference>
<dbReference type="InterPro" id="IPR036249">
    <property type="entry name" value="Thioredoxin-like_sf"/>
</dbReference>